<dbReference type="SFLD" id="SFLDG01104">
    <property type="entry name" value="Uncharacterised_Radical_SAM_Su"/>
    <property type="match status" value="1"/>
</dbReference>
<dbReference type="SFLD" id="SFLDS00029">
    <property type="entry name" value="Radical_SAM"/>
    <property type="match status" value="1"/>
</dbReference>
<dbReference type="InterPro" id="IPR023867">
    <property type="entry name" value="Sulphatase_maturase_rSAM"/>
</dbReference>
<dbReference type="InterPro" id="IPR058240">
    <property type="entry name" value="rSAM_sf"/>
</dbReference>
<dbReference type="InterPro" id="IPR013785">
    <property type="entry name" value="Aldolase_TIM"/>
</dbReference>
<evidence type="ECO:0000256" key="1">
    <source>
        <dbReference type="ARBA" id="ARBA00022691"/>
    </source>
</evidence>
<keyword evidence="3" id="KW-0408">Iron</keyword>
<dbReference type="CDD" id="cd01335">
    <property type="entry name" value="Radical_SAM"/>
    <property type="match status" value="1"/>
</dbReference>
<dbReference type="SFLD" id="SFLDG01067">
    <property type="entry name" value="SPASM/twitch_domain_containing"/>
    <property type="match status" value="1"/>
</dbReference>
<dbReference type="NCBIfam" id="TIGR04084">
    <property type="entry name" value="rSAM_AF0577"/>
    <property type="match status" value="1"/>
</dbReference>
<dbReference type="GO" id="GO:0016491">
    <property type="term" value="F:oxidoreductase activity"/>
    <property type="evidence" value="ECO:0007669"/>
    <property type="project" value="InterPro"/>
</dbReference>
<dbReference type="InterPro" id="IPR023819">
    <property type="entry name" value="Pep-mod_rSAM_AF0577"/>
</dbReference>
<reference evidence="6" key="1">
    <citation type="journal article" date="2020" name="mSystems">
        <title>Genome- and Community-Level Interaction Insights into Carbon Utilization and Element Cycling Functions of Hydrothermarchaeota in Hydrothermal Sediment.</title>
        <authorList>
            <person name="Zhou Z."/>
            <person name="Liu Y."/>
            <person name="Xu W."/>
            <person name="Pan J."/>
            <person name="Luo Z.H."/>
            <person name="Li M."/>
        </authorList>
    </citation>
    <scope>NUCLEOTIDE SEQUENCE [LARGE SCALE GENOMIC DNA]</scope>
    <source>
        <strain evidence="6">SpSt-587</strain>
    </source>
</reference>
<dbReference type="PANTHER" id="PTHR43273">
    <property type="entry name" value="ANAEROBIC SULFATASE-MATURATING ENZYME HOMOLOG ASLB-RELATED"/>
    <property type="match status" value="1"/>
</dbReference>
<evidence type="ECO:0000256" key="3">
    <source>
        <dbReference type="ARBA" id="ARBA00023004"/>
    </source>
</evidence>
<proteinExistence type="predicted"/>
<dbReference type="AlphaFoldDB" id="A0A7J3M3C9"/>
<evidence type="ECO:0000313" key="6">
    <source>
        <dbReference type="EMBL" id="HGT83426.1"/>
    </source>
</evidence>
<dbReference type="Gene3D" id="3.20.20.70">
    <property type="entry name" value="Aldolase class I"/>
    <property type="match status" value="1"/>
</dbReference>
<keyword evidence="2" id="KW-0479">Metal-binding</keyword>
<evidence type="ECO:0000256" key="4">
    <source>
        <dbReference type="ARBA" id="ARBA00023014"/>
    </source>
</evidence>
<dbReference type="EMBL" id="DSYZ01000127">
    <property type="protein sequence ID" value="HGT83426.1"/>
    <property type="molecule type" value="Genomic_DNA"/>
</dbReference>
<protein>
    <submittedName>
        <fullName evidence="6">TIGR04084 family radical SAM/SPASM domain-containing protein</fullName>
    </submittedName>
</protein>
<sequence>MLFILILTPRCNSNCRYCGGFEDGMMPEKIQYSIEDLQNFLKRYPEFSIAFYGGEPLLELRKIEEIMREVKANHFILQTNGTLLRKLKRELLQRFSTILVSFDGRKETHDFYRGNYDLVVENVRRIRGYKGELIARMTASQETDIYEDVMSIISLDTFTHVHWQIDAVWSRDGVWRDFEGWVEKYNAGVRRLVKFWVSEIMEGRILGLVPFLGVATAIFEGFRYPPCASGFESFAIATDGKILACPICPEFEWNQLGDIFVGIKRTPEILAPCLECSYFRFCGGRCLFFNRERLWGEKGFRLVCSTVKNLVDSLLAYKDVIAKFRNEIRYPRFLNTTEIIP</sequence>
<evidence type="ECO:0000259" key="5">
    <source>
        <dbReference type="Pfam" id="PF04055"/>
    </source>
</evidence>
<gene>
    <name evidence="6" type="ORF">ENT52_06850</name>
</gene>
<keyword evidence="4" id="KW-0411">Iron-sulfur</keyword>
<comment type="caution">
    <text evidence="6">The sequence shown here is derived from an EMBL/GenBank/DDBJ whole genome shotgun (WGS) entry which is preliminary data.</text>
</comment>
<dbReference type="SUPFAM" id="SSF102114">
    <property type="entry name" value="Radical SAM enzymes"/>
    <property type="match status" value="1"/>
</dbReference>
<dbReference type="GO" id="GO:0051536">
    <property type="term" value="F:iron-sulfur cluster binding"/>
    <property type="evidence" value="ECO:0007669"/>
    <property type="project" value="UniProtKB-KW"/>
</dbReference>
<evidence type="ECO:0000256" key="2">
    <source>
        <dbReference type="ARBA" id="ARBA00022723"/>
    </source>
</evidence>
<name>A0A7J3M3C9_ARCFL</name>
<dbReference type="PANTHER" id="PTHR43273:SF2">
    <property type="entry name" value="RADICAL SAM CORE DOMAIN-CONTAINING PROTEIN"/>
    <property type="match status" value="1"/>
</dbReference>
<keyword evidence="1" id="KW-0949">S-adenosyl-L-methionine</keyword>
<dbReference type="InterPro" id="IPR007197">
    <property type="entry name" value="rSAM"/>
</dbReference>
<dbReference type="GO" id="GO:0046872">
    <property type="term" value="F:metal ion binding"/>
    <property type="evidence" value="ECO:0007669"/>
    <property type="project" value="UniProtKB-KW"/>
</dbReference>
<dbReference type="Pfam" id="PF04055">
    <property type="entry name" value="Radical_SAM"/>
    <property type="match status" value="1"/>
</dbReference>
<accession>A0A7J3M3C9</accession>
<organism evidence="6">
    <name type="scientific">Archaeoglobus fulgidus</name>
    <dbReference type="NCBI Taxonomy" id="2234"/>
    <lineage>
        <taxon>Archaea</taxon>
        <taxon>Methanobacteriati</taxon>
        <taxon>Methanobacteriota</taxon>
        <taxon>Archaeoglobi</taxon>
        <taxon>Archaeoglobales</taxon>
        <taxon>Archaeoglobaceae</taxon>
        <taxon>Archaeoglobus</taxon>
    </lineage>
</organism>
<feature type="domain" description="Radical SAM core" evidence="5">
    <location>
        <begin position="6"/>
        <end position="132"/>
    </location>
</feature>